<dbReference type="Proteomes" id="UP000436006">
    <property type="component" value="Unassembled WGS sequence"/>
</dbReference>
<dbReference type="AlphaFoldDB" id="A0A7K1SIL0"/>
<dbReference type="Gene3D" id="2.20.110.10">
    <property type="entry name" value="Histone H3 K4-specific methyltransferase SET7/9 N-terminal domain"/>
    <property type="match status" value="1"/>
</dbReference>
<keyword evidence="2" id="KW-1185">Reference proteome</keyword>
<reference evidence="1 2" key="1">
    <citation type="submission" date="2019-12" db="EMBL/GenBank/DDBJ databases">
        <title>Spirosoma sp. HMF4905 genome sequencing and assembly.</title>
        <authorList>
            <person name="Kang H."/>
            <person name="Cha I."/>
            <person name="Kim H."/>
            <person name="Joh K."/>
        </authorList>
    </citation>
    <scope>NUCLEOTIDE SEQUENCE [LARGE SCALE GENOMIC DNA]</scope>
    <source>
        <strain evidence="1 2">HMF4905</strain>
    </source>
</reference>
<dbReference type="EMBL" id="WPIN01000012">
    <property type="protein sequence ID" value="MVM33659.1"/>
    <property type="molecule type" value="Genomic_DNA"/>
</dbReference>
<name>A0A7K1SIL0_9BACT</name>
<proteinExistence type="predicted"/>
<organism evidence="1 2">
    <name type="scientific">Spirosoma arboris</name>
    <dbReference type="NCBI Taxonomy" id="2682092"/>
    <lineage>
        <taxon>Bacteria</taxon>
        <taxon>Pseudomonadati</taxon>
        <taxon>Bacteroidota</taxon>
        <taxon>Cytophagia</taxon>
        <taxon>Cytophagales</taxon>
        <taxon>Cytophagaceae</taxon>
        <taxon>Spirosoma</taxon>
    </lineage>
</organism>
<gene>
    <name evidence="1" type="ORF">GO755_26710</name>
</gene>
<dbReference type="SUPFAM" id="SSF82185">
    <property type="entry name" value="Histone H3 K4-specific methyltransferase SET7/9 N-terminal domain"/>
    <property type="match status" value="1"/>
</dbReference>
<evidence type="ECO:0000313" key="2">
    <source>
        <dbReference type="Proteomes" id="UP000436006"/>
    </source>
</evidence>
<protein>
    <submittedName>
        <fullName evidence="1">Uncharacterized protein</fullName>
    </submittedName>
</protein>
<comment type="caution">
    <text evidence="1">The sequence shown here is derived from an EMBL/GenBank/DDBJ whole genome shotgun (WGS) entry which is preliminary data.</text>
</comment>
<accession>A0A7K1SIL0</accession>
<sequence>MRITLYRNYLIIALYFLLPWLPGQSVYAQADSVHTKLTYTVRHEFADYDEEILYYGKHDQYFTVRIYRKNGALFRTDSYTLLPKTLANGFQLDSISRIIHHGPTKIMYPSGQIYINCDYKEDALHGPFMAFYEDGTIKRKEFYKNGRLTKSQCYTPEGVEQKCEPFYQPAKFLGRPQDLQAYLNQKLASVLDGEKVRRINASLTINEIGQVVRVSVSVYTAPYAEQQVPVVGSYVQQILRNMPEWMPEKFNWKPAVNDGVTIASTCVMTIFRTYGGIQYNLSFRM</sequence>
<evidence type="ECO:0000313" key="1">
    <source>
        <dbReference type="EMBL" id="MVM33659.1"/>
    </source>
</evidence>